<evidence type="ECO:0000313" key="2">
    <source>
        <dbReference type="EMBL" id="SMF67284.1"/>
    </source>
</evidence>
<dbReference type="RefSeq" id="WP_085125377.1">
    <property type="nucleotide sequence ID" value="NZ_FWZX01000027.1"/>
</dbReference>
<reference evidence="2 3" key="1">
    <citation type="submission" date="2017-04" db="EMBL/GenBank/DDBJ databases">
        <authorList>
            <person name="Afonso C.L."/>
            <person name="Miller P.J."/>
            <person name="Scott M.A."/>
            <person name="Spackman E."/>
            <person name="Goraichik I."/>
            <person name="Dimitrov K.M."/>
            <person name="Suarez D.L."/>
            <person name="Swayne D.E."/>
        </authorList>
    </citation>
    <scope>NUCLEOTIDE SEQUENCE [LARGE SCALE GENOMIC DNA]</scope>
    <source>
        <strain evidence="2 3">USBA 355</strain>
    </source>
</reference>
<dbReference type="STRING" id="560819.SAMN05428998_12731"/>
<dbReference type="Proteomes" id="UP000192917">
    <property type="component" value="Unassembled WGS sequence"/>
</dbReference>
<dbReference type="InterPro" id="IPR021708">
    <property type="entry name" value="DUF3291"/>
</dbReference>
<feature type="domain" description="DUF3291" evidence="1">
    <location>
        <begin position="5"/>
        <end position="142"/>
    </location>
</feature>
<sequence>MASELAQINVGRTLYPLDDPRMDGFTGRLDAVNALAEAAPGFVWRLQSDSGNATDIKVSDDPQFIVNLSVWRDAEALFDFVYRTRHREVMVQRRQWFEPPKGVFQALWWVPAGHRPTPQEGLAAIARLEAEGPTPAAFSFKQRFAPPEAQGGAAEGLDPAPWCVGWS</sequence>
<evidence type="ECO:0000313" key="3">
    <source>
        <dbReference type="Proteomes" id="UP000192917"/>
    </source>
</evidence>
<keyword evidence="3" id="KW-1185">Reference proteome</keyword>
<accession>A0A1Y6CQ54</accession>
<evidence type="ECO:0000259" key="1">
    <source>
        <dbReference type="Pfam" id="PF11695"/>
    </source>
</evidence>
<dbReference type="SUPFAM" id="SSF54909">
    <property type="entry name" value="Dimeric alpha+beta barrel"/>
    <property type="match status" value="1"/>
</dbReference>
<organism evidence="2 3">
    <name type="scientific">Tistlia consotensis USBA 355</name>
    <dbReference type="NCBI Taxonomy" id="560819"/>
    <lineage>
        <taxon>Bacteria</taxon>
        <taxon>Pseudomonadati</taxon>
        <taxon>Pseudomonadota</taxon>
        <taxon>Alphaproteobacteria</taxon>
        <taxon>Rhodospirillales</taxon>
        <taxon>Rhodovibrionaceae</taxon>
        <taxon>Tistlia</taxon>
    </lineage>
</organism>
<dbReference type="Pfam" id="PF11695">
    <property type="entry name" value="DUF3291"/>
    <property type="match status" value="1"/>
</dbReference>
<protein>
    <recommendedName>
        <fullName evidence="1">DUF3291 domain-containing protein</fullName>
    </recommendedName>
</protein>
<dbReference type="EMBL" id="FWZX01000027">
    <property type="protein sequence ID" value="SMF67284.1"/>
    <property type="molecule type" value="Genomic_DNA"/>
</dbReference>
<dbReference type="AlphaFoldDB" id="A0A1Y6CQ54"/>
<gene>
    <name evidence="2" type="ORF">SAMN05428998_12731</name>
</gene>
<dbReference type="InterPro" id="IPR011008">
    <property type="entry name" value="Dimeric_a/b-barrel"/>
</dbReference>
<name>A0A1Y6CQ54_9PROT</name>
<proteinExistence type="predicted"/>